<protein>
    <submittedName>
        <fullName evidence="1">Uncharacterized protein</fullName>
    </submittedName>
</protein>
<dbReference type="RefSeq" id="WP_224121468.1">
    <property type="nucleotide sequence ID" value="NZ_JAIQZJ010000001.1"/>
</dbReference>
<keyword evidence="2" id="KW-1185">Reference proteome</keyword>
<comment type="caution">
    <text evidence="1">The sequence shown here is derived from an EMBL/GenBank/DDBJ whole genome shotgun (WGS) entry which is preliminary data.</text>
</comment>
<reference evidence="1 2" key="1">
    <citation type="submission" date="2021-09" db="EMBL/GenBank/DDBJ databases">
        <title>Whole genome sequence of Nocardioides sp. GBK3QG-3.</title>
        <authorList>
            <person name="Tuo L."/>
        </authorList>
    </citation>
    <scope>NUCLEOTIDE SEQUENCE [LARGE SCALE GENOMIC DNA]</scope>
    <source>
        <strain evidence="1 2">GBK3QG-3</strain>
    </source>
</reference>
<gene>
    <name evidence="1" type="ORF">K8U61_02940</name>
</gene>
<evidence type="ECO:0000313" key="1">
    <source>
        <dbReference type="EMBL" id="MBZ5737107.1"/>
    </source>
</evidence>
<name>A0ABS7U8C7_9ACTN</name>
<proteinExistence type="predicted"/>
<sequence>MAPRPPARDEPDLDLLEYVLISAPSVSALAPAGSAAAALVARGSIRILDAVVLVRRRARPQVAVADVSEHEELQSLAAVLSTTMLLSTHDTELAALTLAPDEAALLLLLEHRWAGSLSAAARAAGGRLDAGERIQRDRVMDALTAHQGHQPAVRAESIDLLVRGPGDVPAVDRAEQVRELAGLVDRGVLSVELYEVQRRRLLES</sequence>
<dbReference type="EMBL" id="JAIQZJ010000001">
    <property type="protein sequence ID" value="MBZ5737107.1"/>
    <property type="molecule type" value="Genomic_DNA"/>
</dbReference>
<organism evidence="1 2">
    <name type="scientific">Nocardioides mangrovi</name>
    <dbReference type="NCBI Taxonomy" id="2874580"/>
    <lineage>
        <taxon>Bacteria</taxon>
        <taxon>Bacillati</taxon>
        <taxon>Actinomycetota</taxon>
        <taxon>Actinomycetes</taxon>
        <taxon>Propionibacteriales</taxon>
        <taxon>Nocardioidaceae</taxon>
        <taxon>Nocardioides</taxon>
    </lineage>
</organism>
<accession>A0ABS7U8C7</accession>
<dbReference type="Proteomes" id="UP000780875">
    <property type="component" value="Unassembled WGS sequence"/>
</dbReference>
<evidence type="ECO:0000313" key="2">
    <source>
        <dbReference type="Proteomes" id="UP000780875"/>
    </source>
</evidence>